<reference evidence="1" key="1">
    <citation type="submission" date="2022-08" db="EMBL/GenBank/DDBJ databases">
        <title>Genome sequencing of akame (Lates japonicus).</title>
        <authorList>
            <person name="Hashiguchi Y."/>
            <person name="Takahashi H."/>
        </authorList>
    </citation>
    <scope>NUCLEOTIDE SEQUENCE</scope>
    <source>
        <strain evidence="1">Kochi</strain>
    </source>
</reference>
<dbReference type="InterPro" id="IPR023213">
    <property type="entry name" value="CAT-like_dom_sf"/>
</dbReference>
<comment type="caution">
    <text evidence="1">The sequence shown here is derived from an EMBL/GenBank/DDBJ whole genome shotgun (WGS) entry which is preliminary data.</text>
</comment>
<gene>
    <name evidence="1" type="ORF">AKAME5_001328600</name>
</gene>
<proteinExistence type="predicted"/>
<name>A0AAD3MX98_LATJO</name>
<evidence type="ECO:0000313" key="1">
    <source>
        <dbReference type="EMBL" id="GLD61479.1"/>
    </source>
</evidence>
<organism evidence="1 2">
    <name type="scientific">Lates japonicus</name>
    <name type="common">Japanese lates</name>
    <dbReference type="NCBI Taxonomy" id="270547"/>
    <lineage>
        <taxon>Eukaryota</taxon>
        <taxon>Metazoa</taxon>
        <taxon>Chordata</taxon>
        <taxon>Craniata</taxon>
        <taxon>Vertebrata</taxon>
        <taxon>Euteleostomi</taxon>
        <taxon>Actinopterygii</taxon>
        <taxon>Neopterygii</taxon>
        <taxon>Teleostei</taxon>
        <taxon>Neoteleostei</taxon>
        <taxon>Acanthomorphata</taxon>
        <taxon>Carangaria</taxon>
        <taxon>Carangaria incertae sedis</taxon>
        <taxon>Centropomidae</taxon>
        <taxon>Lates</taxon>
    </lineage>
</organism>
<dbReference type="SUPFAM" id="SSF52777">
    <property type="entry name" value="CoA-dependent acyltransferases"/>
    <property type="match status" value="1"/>
</dbReference>
<dbReference type="Proteomes" id="UP001279410">
    <property type="component" value="Unassembled WGS sequence"/>
</dbReference>
<protein>
    <submittedName>
        <fullName evidence="1">Carnitine O-acetyltransferase-like protein</fullName>
    </submittedName>
</protein>
<dbReference type="AlphaFoldDB" id="A0AAD3MX98"/>
<accession>A0AAD3MX98</accession>
<dbReference type="Gene3D" id="3.30.559.10">
    <property type="entry name" value="Chloramphenicol acetyltransferase-like domain"/>
    <property type="match status" value="1"/>
</dbReference>
<dbReference type="EMBL" id="BRZM01000046">
    <property type="protein sequence ID" value="GLD61479.1"/>
    <property type="molecule type" value="Genomic_DNA"/>
</dbReference>
<sequence>MGAVCTVVNNRPGLMGQVVSKSGSLACIGPKKPGTYCVCYSIMNDHINFMVSRIDDSNICKENNAARLIQALEDALLDMRTLLEQSPRASL</sequence>
<evidence type="ECO:0000313" key="2">
    <source>
        <dbReference type="Proteomes" id="UP001279410"/>
    </source>
</evidence>
<keyword evidence="2" id="KW-1185">Reference proteome</keyword>